<dbReference type="GO" id="GO:0005737">
    <property type="term" value="C:cytoplasm"/>
    <property type="evidence" value="ECO:0007669"/>
    <property type="project" value="TreeGrafter"/>
</dbReference>
<dbReference type="PROSITE" id="PS51897">
    <property type="entry name" value="ANNEXIN_2"/>
    <property type="match status" value="2"/>
</dbReference>
<dbReference type="InterPro" id="IPR001464">
    <property type="entry name" value="Annexin"/>
</dbReference>
<dbReference type="InterPro" id="IPR037104">
    <property type="entry name" value="Annexin_sf"/>
</dbReference>
<dbReference type="PROSITE" id="PS00223">
    <property type="entry name" value="ANNEXIN_1"/>
    <property type="match status" value="1"/>
</dbReference>
<dbReference type="GO" id="GO:0005886">
    <property type="term" value="C:plasma membrane"/>
    <property type="evidence" value="ECO:0007669"/>
    <property type="project" value="TreeGrafter"/>
</dbReference>
<protein>
    <recommendedName>
        <fullName evidence="6">Annexin</fullName>
    </recommendedName>
</protein>
<dbReference type="InterPro" id="IPR018252">
    <property type="entry name" value="Annexin_repeat_CS"/>
</dbReference>
<sequence length="140" mass="15387">AGEARLGTDESAFIAILSAQNYNQLRLIFNEYQKVSGHPIEQAIAAEFSGDIRDGLLAIIKSIKNRPAYFAELLYNSMKGFGTRDTDLIRLVVTRSEIDMADIRSAYQQLYGTSLGQAIASDCSGAYKDGLIAIVKGFYH</sequence>
<evidence type="ECO:0000256" key="5">
    <source>
        <dbReference type="ARBA" id="ARBA00023302"/>
    </source>
</evidence>
<dbReference type="SMART" id="SM00335">
    <property type="entry name" value="ANX"/>
    <property type="match status" value="2"/>
</dbReference>
<dbReference type="PANTHER" id="PTHR10502:SF102">
    <property type="entry name" value="ANNEXIN B11"/>
    <property type="match status" value="1"/>
</dbReference>
<dbReference type="GO" id="GO:0005634">
    <property type="term" value="C:nucleus"/>
    <property type="evidence" value="ECO:0007669"/>
    <property type="project" value="TreeGrafter"/>
</dbReference>
<dbReference type="PRINTS" id="PR00196">
    <property type="entry name" value="ANNEXIN"/>
</dbReference>
<keyword evidence="5 6" id="KW-0111">Calcium/phospholipid-binding</keyword>
<dbReference type="WBParaSite" id="scaffold12195_cov172.g16132">
    <property type="protein sequence ID" value="scaffold12195_cov172.g16132"/>
    <property type="gene ID" value="scaffold12195_cov172.g16132"/>
</dbReference>
<reference evidence="8" key="1">
    <citation type="submission" date="2022-11" db="UniProtKB">
        <authorList>
            <consortium name="WormBaseParasite"/>
        </authorList>
    </citation>
    <scope>IDENTIFICATION</scope>
</reference>
<evidence type="ECO:0000256" key="1">
    <source>
        <dbReference type="ARBA" id="ARBA00007831"/>
    </source>
</evidence>
<dbReference type="Gene3D" id="1.10.220.10">
    <property type="entry name" value="Annexin"/>
    <property type="match status" value="2"/>
</dbReference>
<evidence type="ECO:0000313" key="8">
    <source>
        <dbReference type="WBParaSite" id="scaffold12195_cov172.g16132"/>
    </source>
</evidence>
<dbReference type="InterPro" id="IPR018502">
    <property type="entry name" value="Annexin_repeat"/>
</dbReference>
<proteinExistence type="inferred from homology"/>
<keyword evidence="3 6" id="KW-0106">Calcium</keyword>
<dbReference type="GO" id="GO:0005544">
    <property type="term" value="F:calcium-dependent phospholipid binding"/>
    <property type="evidence" value="ECO:0007669"/>
    <property type="project" value="UniProtKB-KW"/>
</dbReference>
<name>A0A915LKT9_MELJA</name>
<organism evidence="7 8">
    <name type="scientific">Meloidogyne javanica</name>
    <name type="common">Root-knot nematode worm</name>
    <dbReference type="NCBI Taxonomy" id="6303"/>
    <lineage>
        <taxon>Eukaryota</taxon>
        <taxon>Metazoa</taxon>
        <taxon>Ecdysozoa</taxon>
        <taxon>Nematoda</taxon>
        <taxon>Chromadorea</taxon>
        <taxon>Rhabditida</taxon>
        <taxon>Tylenchina</taxon>
        <taxon>Tylenchomorpha</taxon>
        <taxon>Tylenchoidea</taxon>
        <taxon>Meloidogynidae</taxon>
        <taxon>Meloidogyninae</taxon>
        <taxon>Meloidogyne</taxon>
        <taxon>Meloidogyne incognita group</taxon>
    </lineage>
</organism>
<accession>A0A915LKT9</accession>
<comment type="similarity">
    <text evidence="1 6">Belongs to the annexin family.</text>
</comment>
<dbReference type="AlphaFoldDB" id="A0A915LKT9"/>
<comment type="domain">
    <text evidence="6">A pair of annexin repeats may form one binding site for calcium and phospholipid.</text>
</comment>
<dbReference type="GO" id="GO:0012506">
    <property type="term" value="C:vesicle membrane"/>
    <property type="evidence" value="ECO:0007669"/>
    <property type="project" value="TreeGrafter"/>
</dbReference>
<evidence type="ECO:0000313" key="7">
    <source>
        <dbReference type="Proteomes" id="UP000887561"/>
    </source>
</evidence>
<dbReference type="FunFam" id="1.10.220.10:FF:000001">
    <property type="entry name" value="Annexin"/>
    <property type="match status" value="1"/>
</dbReference>
<dbReference type="PANTHER" id="PTHR10502">
    <property type="entry name" value="ANNEXIN"/>
    <property type="match status" value="1"/>
</dbReference>
<keyword evidence="4 6" id="KW-0041">Annexin</keyword>
<keyword evidence="2 6" id="KW-0677">Repeat</keyword>
<dbReference type="GO" id="GO:0001786">
    <property type="term" value="F:phosphatidylserine binding"/>
    <property type="evidence" value="ECO:0007669"/>
    <property type="project" value="TreeGrafter"/>
</dbReference>
<evidence type="ECO:0000256" key="3">
    <source>
        <dbReference type="ARBA" id="ARBA00022837"/>
    </source>
</evidence>
<evidence type="ECO:0000256" key="6">
    <source>
        <dbReference type="RuleBase" id="RU003540"/>
    </source>
</evidence>
<dbReference type="GO" id="GO:0005509">
    <property type="term" value="F:calcium ion binding"/>
    <property type="evidence" value="ECO:0007669"/>
    <property type="project" value="InterPro"/>
</dbReference>
<dbReference type="FunFam" id="1.10.220.10:FF:000002">
    <property type="entry name" value="Annexin"/>
    <property type="match status" value="1"/>
</dbReference>
<dbReference type="Pfam" id="PF00191">
    <property type="entry name" value="Annexin"/>
    <property type="match status" value="2"/>
</dbReference>
<dbReference type="SUPFAM" id="SSF47874">
    <property type="entry name" value="Annexin"/>
    <property type="match status" value="1"/>
</dbReference>
<dbReference type="Proteomes" id="UP000887561">
    <property type="component" value="Unplaced"/>
</dbReference>
<evidence type="ECO:0000256" key="4">
    <source>
        <dbReference type="ARBA" id="ARBA00023216"/>
    </source>
</evidence>
<evidence type="ECO:0000256" key="2">
    <source>
        <dbReference type="ARBA" id="ARBA00022737"/>
    </source>
</evidence>
<keyword evidence="7" id="KW-1185">Reference proteome</keyword>